<sequence>MASSAAALPSVQVDEVDDDHSVTSVSSVDDDEADVFLLAPIDPLTAGRRSPRSGSQRRRRSPMRRSRSFQNLHTPSAAGSIGPPKVPPKGPVTHAEAVIRALRKKVLDKEAEAGMAADIGQMLLKEIDELKNRLERYETPDLAKLESTAVARLLELRRDYDMYMAATAAAAGAGNAHNNGNNGGSTPRTPGQRRKPGDQLGDRTAIGSPRLPPEEDSFIPPAVASAAAAVANQENLIHNQL</sequence>
<protein>
    <submittedName>
        <fullName evidence="2">Uncharacterized protein</fullName>
    </submittedName>
</protein>
<evidence type="ECO:0000313" key="2">
    <source>
        <dbReference type="EMBL" id="RKP27828.1"/>
    </source>
</evidence>
<accession>A0A4P9Z5S7</accession>
<feature type="region of interest" description="Disordered" evidence="1">
    <location>
        <begin position="1"/>
        <end position="91"/>
    </location>
</feature>
<organism evidence="2 3">
    <name type="scientific">Syncephalis pseudoplumigaleata</name>
    <dbReference type="NCBI Taxonomy" id="1712513"/>
    <lineage>
        <taxon>Eukaryota</taxon>
        <taxon>Fungi</taxon>
        <taxon>Fungi incertae sedis</taxon>
        <taxon>Zoopagomycota</taxon>
        <taxon>Zoopagomycotina</taxon>
        <taxon>Zoopagomycetes</taxon>
        <taxon>Zoopagales</taxon>
        <taxon>Piptocephalidaceae</taxon>
        <taxon>Syncephalis</taxon>
    </lineage>
</organism>
<evidence type="ECO:0000256" key="1">
    <source>
        <dbReference type="SAM" id="MobiDB-lite"/>
    </source>
</evidence>
<gene>
    <name evidence="2" type="ORF">SYNPS1DRAFT_20748</name>
</gene>
<dbReference type="AlphaFoldDB" id="A0A4P9Z5S7"/>
<dbReference type="OrthoDB" id="2149224at2759"/>
<proteinExistence type="predicted"/>
<feature type="compositionally biased region" description="Basic residues" evidence="1">
    <location>
        <begin position="49"/>
        <end position="67"/>
    </location>
</feature>
<feature type="non-terminal residue" evidence="2">
    <location>
        <position position="241"/>
    </location>
</feature>
<dbReference type="EMBL" id="KZ989146">
    <property type="protein sequence ID" value="RKP27828.1"/>
    <property type="molecule type" value="Genomic_DNA"/>
</dbReference>
<feature type="region of interest" description="Disordered" evidence="1">
    <location>
        <begin position="173"/>
        <end position="218"/>
    </location>
</feature>
<evidence type="ECO:0000313" key="3">
    <source>
        <dbReference type="Proteomes" id="UP000278143"/>
    </source>
</evidence>
<reference evidence="3" key="1">
    <citation type="journal article" date="2018" name="Nat. Microbiol.">
        <title>Leveraging single-cell genomics to expand the fungal tree of life.</title>
        <authorList>
            <person name="Ahrendt S.R."/>
            <person name="Quandt C.A."/>
            <person name="Ciobanu D."/>
            <person name="Clum A."/>
            <person name="Salamov A."/>
            <person name="Andreopoulos B."/>
            <person name="Cheng J.F."/>
            <person name="Woyke T."/>
            <person name="Pelin A."/>
            <person name="Henrissat B."/>
            <person name="Reynolds N.K."/>
            <person name="Benny G.L."/>
            <person name="Smith M.E."/>
            <person name="James T.Y."/>
            <person name="Grigoriev I.V."/>
        </authorList>
    </citation>
    <scope>NUCLEOTIDE SEQUENCE [LARGE SCALE GENOMIC DNA]</scope>
    <source>
        <strain evidence="3">Benny S71-1</strain>
    </source>
</reference>
<name>A0A4P9Z5S7_9FUNG</name>
<dbReference type="Proteomes" id="UP000278143">
    <property type="component" value="Unassembled WGS sequence"/>
</dbReference>
<keyword evidence="3" id="KW-1185">Reference proteome</keyword>